<evidence type="ECO:0000313" key="3">
    <source>
        <dbReference type="EMBL" id="MBJ2136704.1"/>
    </source>
</evidence>
<organism evidence="2 4">
    <name type="scientific">Paraglaciecola chathamensis</name>
    <dbReference type="NCBI Taxonomy" id="368405"/>
    <lineage>
        <taxon>Bacteria</taxon>
        <taxon>Pseudomonadati</taxon>
        <taxon>Pseudomonadota</taxon>
        <taxon>Gammaproteobacteria</taxon>
        <taxon>Alteromonadales</taxon>
        <taxon>Alteromonadaceae</taxon>
        <taxon>Paraglaciecola</taxon>
    </lineage>
</organism>
<reference evidence="2" key="1">
    <citation type="journal article" date="2014" name="Int. J. Syst. Evol. Microbiol.">
        <title>Complete genome sequence of Corynebacterium casei LMG S-19264T (=DSM 44701T), isolated from a smear-ripened cheese.</title>
        <authorList>
            <consortium name="US DOE Joint Genome Institute (JGI-PGF)"/>
            <person name="Walter F."/>
            <person name="Albersmeier A."/>
            <person name="Kalinowski J."/>
            <person name="Ruckert C."/>
        </authorList>
    </citation>
    <scope>NUCLEOTIDE SEQUENCE</scope>
    <source>
        <strain evidence="2">KCTC 32337</strain>
    </source>
</reference>
<keyword evidence="1" id="KW-1133">Transmembrane helix</keyword>
<dbReference type="EMBL" id="BMZC01000009">
    <property type="protein sequence ID" value="GGZ71674.1"/>
    <property type="molecule type" value="Genomic_DNA"/>
</dbReference>
<proteinExistence type="predicted"/>
<dbReference type="AlphaFoldDB" id="A0A8H9IBT8"/>
<evidence type="ECO:0000313" key="2">
    <source>
        <dbReference type="EMBL" id="GGZ71674.1"/>
    </source>
</evidence>
<reference evidence="2" key="2">
    <citation type="submission" date="2020-09" db="EMBL/GenBank/DDBJ databases">
        <authorList>
            <person name="Sun Q."/>
            <person name="Kim S."/>
        </authorList>
    </citation>
    <scope>NUCLEOTIDE SEQUENCE</scope>
    <source>
        <strain evidence="2">KCTC 32337</strain>
    </source>
</reference>
<protein>
    <submittedName>
        <fullName evidence="2">Uncharacterized protein</fullName>
    </submittedName>
</protein>
<accession>A0A8H9IBT8</accession>
<dbReference type="RefSeq" id="WP_039995014.1">
    <property type="nucleotide sequence ID" value="NZ_BMZC01000009.1"/>
</dbReference>
<name>A0A8H9IBT8_9ALTE</name>
<keyword evidence="1" id="KW-0812">Transmembrane</keyword>
<comment type="caution">
    <text evidence="2">The sequence shown here is derived from an EMBL/GenBank/DDBJ whole genome shotgun (WGS) entry which is preliminary data.</text>
</comment>
<dbReference type="EMBL" id="JAEILT010000012">
    <property type="protein sequence ID" value="MBJ2136704.1"/>
    <property type="molecule type" value="Genomic_DNA"/>
</dbReference>
<reference evidence="3 5" key="3">
    <citation type="submission" date="2020-12" db="EMBL/GenBank/DDBJ databases">
        <title>Draft genome sequences of nine environmental bacterial isolates colonizing plastic.</title>
        <authorList>
            <person name="Borre I."/>
            <person name="Sonnenschein E.C."/>
        </authorList>
    </citation>
    <scope>NUCLEOTIDE SEQUENCE [LARGE SCALE GENOMIC DNA]</scope>
    <source>
        <strain evidence="3 5">IB30</strain>
    </source>
</reference>
<dbReference type="Proteomes" id="UP000649232">
    <property type="component" value="Unassembled WGS sequence"/>
</dbReference>
<keyword evidence="1" id="KW-0472">Membrane</keyword>
<dbReference type="Proteomes" id="UP000622604">
    <property type="component" value="Unassembled WGS sequence"/>
</dbReference>
<sequence>MLRKQLSKLAADPHKSWGRFKYGLGFFVIGAALIFTGSTYWVWLQIPGLIALCIGCALALFGYLGILAYRMQNAFTLSNAHRDKDKQNTPQD</sequence>
<evidence type="ECO:0000256" key="1">
    <source>
        <dbReference type="SAM" id="Phobius"/>
    </source>
</evidence>
<feature type="transmembrane region" description="Helical" evidence="1">
    <location>
        <begin position="20"/>
        <end position="43"/>
    </location>
</feature>
<evidence type="ECO:0000313" key="4">
    <source>
        <dbReference type="Proteomes" id="UP000622604"/>
    </source>
</evidence>
<evidence type="ECO:0000313" key="5">
    <source>
        <dbReference type="Proteomes" id="UP000649232"/>
    </source>
</evidence>
<gene>
    <name evidence="2" type="ORF">GCM10011274_32630</name>
    <name evidence="3" type="ORF">JEU11_09595</name>
</gene>
<feature type="transmembrane region" description="Helical" evidence="1">
    <location>
        <begin position="49"/>
        <end position="69"/>
    </location>
</feature>